<dbReference type="EMBL" id="BMHV01000013">
    <property type="protein sequence ID" value="GGF66086.1"/>
    <property type="molecule type" value="Genomic_DNA"/>
</dbReference>
<dbReference type="PROSITE" id="PS50088">
    <property type="entry name" value="ANK_REPEAT"/>
    <property type="match status" value="2"/>
</dbReference>
<feature type="repeat" description="ANK" evidence="3">
    <location>
        <begin position="57"/>
        <end position="89"/>
    </location>
</feature>
<reference evidence="4" key="1">
    <citation type="journal article" date="2014" name="Int. J. Syst. Evol. Microbiol.">
        <title>Complete genome sequence of Corynebacterium casei LMG S-19264T (=DSM 44701T), isolated from a smear-ripened cheese.</title>
        <authorList>
            <consortium name="US DOE Joint Genome Institute (JGI-PGF)"/>
            <person name="Walter F."/>
            <person name="Albersmeier A."/>
            <person name="Kalinowski J."/>
            <person name="Ruckert C."/>
        </authorList>
    </citation>
    <scope>NUCLEOTIDE SEQUENCE</scope>
    <source>
        <strain evidence="4">CGMCC 1.15254</strain>
    </source>
</reference>
<dbReference type="SUPFAM" id="SSF48403">
    <property type="entry name" value="Ankyrin repeat"/>
    <property type="match status" value="1"/>
</dbReference>
<feature type="repeat" description="ANK" evidence="3">
    <location>
        <begin position="91"/>
        <end position="123"/>
    </location>
</feature>
<evidence type="ECO:0008006" key="6">
    <source>
        <dbReference type="Google" id="ProtNLM"/>
    </source>
</evidence>
<dbReference type="InterPro" id="IPR036770">
    <property type="entry name" value="Ankyrin_rpt-contain_sf"/>
</dbReference>
<accession>A0A917FCH5</accession>
<dbReference type="PANTHER" id="PTHR24198:SF165">
    <property type="entry name" value="ANKYRIN REPEAT-CONTAINING PROTEIN-RELATED"/>
    <property type="match status" value="1"/>
</dbReference>
<dbReference type="RefSeq" id="WP_188664441.1">
    <property type="nucleotide sequence ID" value="NZ_BMHV01000013.1"/>
</dbReference>
<evidence type="ECO:0000313" key="4">
    <source>
        <dbReference type="EMBL" id="GGF66086.1"/>
    </source>
</evidence>
<dbReference type="SMART" id="SM00248">
    <property type="entry name" value="ANK"/>
    <property type="match status" value="3"/>
</dbReference>
<gene>
    <name evidence="4" type="ORF">GCM10011332_20170</name>
</gene>
<organism evidence="4 5">
    <name type="scientific">Terasakiella brassicae</name>
    <dbReference type="NCBI Taxonomy" id="1634917"/>
    <lineage>
        <taxon>Bacteria</taxon>
        <taxon>Pseudomonadati</taxon>
        <taxon>Pseudomonadota</taxon>
        <taxon>Alphaproteobacteria</taxon>
        <taxon>Rhodospirillales</taxon>
        <taxon>Terasakiellaceae</taxon>
        <taxon>Terasakiella</taxon>
    </lineage>
</organism>
<name>A0A917FCH5_9PROT</name>
<proteinExistence type="predicted"/>
<keyword evidence="5" id="KW-1185">Reference proteome</keyword>
<evidence type="ECO:0000256" key="2">
    <source>
        <dbReference type="ARBA" id="ARBA00023043"/>
    </source>
</evidence>
<dbReference type="PROSITE" id="PS50297">
    <property type="entry name" value="ANK_REP_REGION"/>
    <property type="match status" value="1"/>
</dbReference>
<sequence length="151" mass="17121">MLKRVSIFLIFIIGLTIVMANIYKDAGLHVAAHFGQYDQVMELLKDPNINVDERDKFGGTVLNAAIWQDDIRIIKALVEYGFDINARGTETGFTPLHDAVKAENKEALIYLLEQGADPHIKDNQNMDAMEFAREEEATKYIAILEPYYNAK</sequence>
<dbReference type="PANTHER" id="PTHR24198">
    <property type="entry name" value="ANKYRIN REPEAT AND PROTEIN KINASE DOMAIN-CONTAINING PROTEIN"/>
    <property type="match status" value="1"/>
</dbReference>
<keyword evidence="2 3" id="KW-0040">ANK repeat</keyword>
<protein>
    <recommendedName>
        <fullName evidence="6">Ankyrin repeat domain-containing protein</fullName>
    </recommendedName>
</protein>
<keyword evidence="1" id="KW-0677">Repeat</keyword>
<reference evidence="4" key="2">
    <citation type="submission" date="2020-09" db="EMBL/GenBank/DDBJ databases">
        <authorList>
            <person name="Sun Q."/>
            <person name="Zhou Y."/>
        </authorList>
    </citation>
    <scope>NUCLEOTIDE SEQUENCE</scope>
    <source>
        <strain evidence="4">CGMCC 1.15254</strain>
    </source>
</reference>
<evidence type="ECO:0000313" key="5">
    <source>
        <dbReference type="Proteomes" id="UP000632498"/>
    </source>
</evidence>
<comment type="caution">
    <text evidence="4">The sequence shown here is derived from an EMBL/GenBank/DDBJ whole genome shotgun (WGS) entry which is preliminary data.</text>
</comment>
<dbReference type="InterPro" id="IPR002110">
    <property type="entry name" value="Ankyrin_rpt"/>
</dbReference>
<dbReference type="Gene3D" id="1.25.40.20">
    <property type="entry name" value="Ankyrin repeat-containing domain"/>
    <property type="match status" value="1"/>
</dbReference>
<dbReference type="AlphaFoldDB" id="A0A917FCH5"/>
<evidence type="ECO:0000256" key="1">
    <source>
        <dbReference type="ARBA" id="ARBA00022737"/>
    </source>
</evidence>
<dbReference type="Pfam" id="PF12796">
    <property type="entry name" value="Ank_2"/>
    <property type="match status" value="1"/>
</dbReference>
<evidence type="ECO:0000256" key="3">
    <source>
        <dbReference type="PROSITE-ProRule" id="PRU00023"/>
    </source>
</evidence>
<dbReference type="Proteomes" id="UP000632498">
    <property type="component" value="Unassembled WGS sequence"/>
</dbReference>